<dbReference type="EMBL" id="JASJQH010007002">
    <property type="protein sequence ID" value="KAK9720783.1"/>
    <property type="molecule type" value="Genomic_DNA"/>
</dbReference>
<evidence type="ECO:0000313" key="3">
    <source>
        <dbReference type="EMBL" id="KAK9720783.1"/>
    </source>
</evidence>
<feature type="region of interest" description="Disordered" evidence="1">
    <location>
        <begin position="185"/>
        <end position="224"/>
    </location>
</feature>
<gene>
    <name evidence="3" type="ORF">K7432_003915</name>
</gene>
<name>A0ABR2W5I2_9FUNG</name>
<proteinExistence type="predicted"/>
<feature type="region of interest" description="Disordered" evidence="1">
    <location>
        <begin position="1"/>
        <end position="66"/>
    </location>
</feature>
<feature type="domain" description="GYF" evidence="2">
    <location>
        <begin position="298"/>
        <end position="361"/>
    </location>
</feature>
<accession>A0ABR2W5I2</accession>
<organism evidence="3 4">
    <name type="scientific">Basidiobolus ranarum</name>
    <dbReference type="NCBI Taxonomy" id="34480"/>
    <lineage>
        <taxon>Eukaryota</taxon>
        <taxon>Fungi</taxon>
        <taxon>Fungi incertae sedis</taxon>
        <taxon>Zoopagomycota</taxon>
        <taxon>Entomophthoromycotina</taxon>
        <taxon>Basidiobolomycetes</taxon>
        <taxon>Basidiobolales</taxon>
        <taxon>Basidiobolaceae</taxon>
        <taxon>Basidiobolus</taxon>
    </lineage>
</organism>
<protein>
    <recommendedName>
        <fullName evidence="2">GYF domain-containing protein</fullName>
    </recommendedName>
</protein>
<dbReference type="Proteomes" id="UP001479436">
    <property type="component" value="Unassembled WGS sequence"/>
</dbReference>
<reference evidence="3 4" key="1">
    <citation type="submission" date="2023-04" db="EMBL/GenBank/DDBJ databases">
        <title>Genome of Basidiobolus ranarum AG-B5.</title>
        <authorList>
            <person name="Stajich J.E."/>
            <person name="Carter-House D."/>
            <person name="Gryganskyi A."/>
        </authorList>
    </citation>
    <scope>NUCLEOTIDE SEQUENCE [LARGE SCALE GENOMIC DNA]</scope>
    <source>
        <strain evidence="3 4">AG-B5</strain>
    </source>
</reference>
<evidence type="ECO:0000256" key="1">
    <source>
        <dbReference type="SAM" id="MobiDB-lite"/>
    </source>
</evidence>
<dbReference type="SUPFAM" id="SSF55277">
    <property type="entry name" value="GYF domain"/>
    <property type="match status" value="1"/>
</dbReference>
<dbReference type="PANTHER" id="PTHR13138">
    <property type="entry name" value="PROTEIN LIN1"/>
    <property type="match status" value="1"/>
</dbReference>
<dbReference type="PROSITE" id="PS50829">
    <property type="entry name" value="GYF"/>
    <property type="match status" value="1"/>
</dbReference>
<dbReference type="Pfam" id="PF02213">
    <property type="entry name" value="GYF"/>
    <property type="match status" value="1"/>
</dbReference>
<keyword evidence="4" id="KW-1185">Reference proteome</keyword>
<comment type="caution">
    <text evidence="3">The sequence shown here is derived from an EMBL/GenBank/DDBJ whole genome shotgun (WGS) entry which is preliminary data.</text>
</comment>
<sequence>MKRNAEQNNLEFDFAEALEQPRRRRGAVNLDGYGSEAASSESEGEEAAPVEEDMFAEPEPKPTQQLNMNDIEGQIFDSNTELNENGEPILEAFNMKEELEEGSFDSQGNYVRNKKDPNAFHDSWLEGVTKTDMEKAKKAQEKQDAIRRAQENKEHRELGQWTSEEMKKEILNLMKPGETVLNTLSRLNGGRKKNPRIQQRKNKRKADELNAESESPAQVAEEEKKKKAIERMTDLCDRMMAAGDFNIYEQTYEQIVRSLRLEDKIPDDWVPGTQLLPPFSEIPEVDMSDDVATDVASNDLWEYKWVGVENNDETYGPYPTSDMKSWKQQGFFYGGSIVVRRVNQADSPFLDLETVNFDDLST</sequence>
<feature type="region of interest" description="Disordered" evidence="1">
    <location>
        <begin position="100"/>
        <end position="163"/>
    </location>
</feature>
<dbReference type="InterPro" id="IPR039905">
    <property type="entry name" value="CD2BP2/Lin1"/>
</dbReference>
<evidence type="ECO:0000259" key="2">
    <source>
        <dbReference type="PROSITE" id="PS50829"/>
    </source>
</evidence>
<feature type="compositionally biased region" description="Basic residues" evidence="1">
    <location>
        <begin position="189"/>
        <end position="204"/>
    </location>
</feature>
<dbReference type="Gene3D" id="3.30.1490.40">
    <property type="match status" value="1"/>
</dbReference>
<feature type="compositionally biased region" description="Polar residues" evidence="1">
    <location>
        <begin position="1"/>
        <end position="10"/>
    </location>
</feature>
<dbReference type="SMART" id="SM00444">
    <property type="entry name" value="GYF"/>
    <property type="match status" value="1"/>
</dbReference>
<dbReference type="InterPro" id="IPR003169">
    <property type="entry name" value="GYF"/>
</dbReference>
<feature type="compositionally biased region" description="Basic and acidic residues" evidence="1">
    <location>
        <begin position="129"/>
        <end position="163"/>
    </location>
</feature>
<dbReference type="PANTHER" id="PTHR13138:SF3">
    <property type="entry name" value="CD2 ANTIGEN CYTOPLASMIC TAIL-BINDING PROTEIN 2"/>
    <property type="match status" value="1"/>
</dbReference>
<evidence type="ECO:0000313" key="4">
    <source>
        <dbReference type="Proteomes" id="UP001479436"/>
    </source>
</evidence>
<dbReference type="InterPro" id="IPR035445">
    <property type="entry name" value="GYF-like_dom_sf"/>
</dbReference>
<feature type="compositionally biased region" description="Acidic residues" evidence="1">
    <location>
        <begin position="42"/>
        <end position="56"/>
    </location>
</feature>